<dbReference type="InterPro" id="IPR050407">
    <property type="entry name" value="Geranylgeranyl_reductase"/>
</dbReference>
<dbReference type="PANTHER" id="PTHR42685:SF22">
    <property type="entry name" value="CONDITIONED MEDIUM FACTOR RECEPTOR 1"/>
    <property type="match status" value="1"/>
</dbReference>
<dbReference type="SUPFAM" id="SSF51905">
    <property type="entry name" value="FAD/NAD(P)-binding domain"/>
    <property type="match status" value="1"/>
</dbReference>
<keyword evidence="1" id="KW-0812">Transmembrane</keyword>
<feature type="transmembrane region" description="Helical" evidence="1">
    <location>
        <begin position="6"/>
        <end position="25"/>
    </location>
</feature>
<dbReference type="Gene3D" id="3.50.50.60">
    <property type="entry name" value="FAD/NAD(P)-binding domain"/>
    <property type="match status" value="1"/>
</dbReference>
<keyword evidence="3" id="KW-0560">Oxidoreductase</keyword>
<sequence>MTVSADYIILGGGVAGLTLAALLAGKNRDVLLIEKSSYPKHRVCGEYLSNEVIPFLMQEDLYPEKSAFPEINRFELSDIEGRGLEMDLDLGGFGISRYALDQHLFDQGKQRGARIHQNEKVTNVRFDKNIFHIETNKDSYTCNWLIGAFGKRSAIDRILNRPFMQKRSPYMGVKYHVKNPSLRSNTVALHNFPGGYCGVNAVENNTINICYLAHRSSMENARSIREMESNVLFKNPRIQAIFSESEFLWDKPEVINEISFETKSPVDEHILMCGDAAGMITPLCGNGMAMAMHSAKLLFDVLNSFHPEEINDREALEQAYRNVWSRHFSTRLSTGRKIQRLFGNGSFSGLTVRVGKSIPAIGHWLMRQTHGKPF</sequence>
<dbReference type="Proteomes" id="UP001139409">
    <property type="component" value="Unassembled WGS sequence"/>
</dbReference>
<dbReference type="InterPro" id="IPR002938">
    <property type="entry name" value="FAD-bd"/>
</dbReference>
<dbReference type="Pfam" id="PF01494">
    <property type="entry name" value="FAD_binding_3"/>
    <property type="match status" value="1"/>
</dbReference>
<dbReference type="EMBL" id="JAIXNE010000006">
    <property type="protein sequence ID" value="MCA6078397.1"/>
    <property type="molecule type" value="Genomic_DNA"/>
</dbReference>
<keyword evidence="4" id="KW-1185">Reference proteome</keyword>
<gene>
    <name evidence="3" type="ORF">LDX50_26225</name>
</gene>
<dbReference type="InterPro" id="IPR036188">
    <property type="entry name" value="FAD/NAD-bd_sf"/>
</dbReference>
<reference evidence="3" key="1">
    <citation type="submission" date="2021-09" db="EMBL/GenBank/DDBJ databases">
        <title>Fulvivirga sp. isolated from coastal sediment.</title>
        <authorList>
            <person name="Yu H."/>
        </authorList>
    </citation>
    <scope>NUCLEOTIDE SEQUENCE</scope>
    <source>
        <strain evidence="3">1062</strain>
    </source>
</reference>
<evidence type="ECO:0000256" key="1">
    <source>
        <dbReference type="SAM" id="Phobius"/>
    </source>
</evidence>
<keyword evidence="1" id="KW-1133">Transmembrane helix</keyword>
<organism evidence="3 4">
    <name type="scientific">Fulvivirga sedimenti</name>
    <dbReference type="NCBI Taxonomy" id="2879465"/>
    <lineage>
        <taxon>Bacteria</taxon>
        <taxon>Pseudomonadati</taxon>
        <taxon>Bacteroidota</taxon>
        <taxon>Cytophagia</taxon>
        <taxon>Cytophagales</taxon>
        <taxon>Fulvivirgaceae</taxon>
        <taxon>Fulvivirga</taxon>
    </lineage>
</organism>
<dbReference type="GO" id="GO:0004497">
    <property type="term" value="F:monooxygenase activity"/>
    <property type="evidence" value="ECO:0007669"/>
    <property type="project" value="UniProtKB-KW"/>
</dbReference>
<feature type="domain" description="FAD-binding" evidence="2">
    <location>
        <begin position="7"/>
        <end position="302"/>
    </location>
</feature>
<dbReference type="RefSeq" id="WP_225699257.1">
    <property type="nucleotide sequence ID" value="NZ_JAIXNE010000006.1"/>
</dbReference>
<keyword evidence="3" id="KW-0503">Monooxygenase</keyword>
<dbReference type="PRINTS" id="PR00420">
    <property type="entry name" value="RNGMNOXGNASE"/>
</dbReference>
<evidence type="ECO:0000259" key="2">
    <source>
        <dbReference type="Pfam" id="PF01494"/>
    </source>
</evidence>
<evidence type="ECO:0000313" key="4">
    <source>
        <dbReference type="Proteomes" id="UP001139409"/>
    </source>
</evidence>
<dbReference type="GO" id="GO:0071949">
    <property type="term" value="F:FAD binding"/>
    <property type="evidence" value="ECO:0007669"/>
    <property type="project" value="InterPro"/>
</dbReference>
<comment type="caution">
    <text evidence="3">The sequence shown here is derived from an EMBL/GenBank/DDBJ whole genome shotgun (WGS) entry which is preliminary data.</text>
</comment>
<accession>A0A9X1HXQ3</accession>
<protein>
    <submittedName>
        <fullName evidence="3">FAD-dependent monooxygenase</fullName>
    </submittedName>
</protein>
<proteinExistence type="predicted"/>
<dbReference type="PANTHER" id="PTHR42685">
    <property type="entry name" value="GERANYLGERANYL DIPHOSPHATE REDUCTASE"/>
    <property type="match status" value="1"/>
</dbReference>
<name>A0A9X1HXQ3_9BACT</name>
<evidence type="ECO:0000313" key="3">
    <source>
        <dbReference type="EMBL" id="MCA6078397.1"/>
    </source>
</evidence>
<keyword evidence="1" id="KW-0472">Membrane</keyword>
<dbReference type="AlphaFoldDB" id="A0A9X1HXQ3"/>